<reference evidence="1 2" key="1">
    <citation type="journal article" date="2016" name="Genome Announc.">
        <title>Draft Genome Sequence of the Thermotolerant Cyanobacterium Desertifilum sp. IPPAS B-1220.</title>
        <authorList>
            <person name="Mironov K.S."/>
            <person name="Sinetova M.A."/>
            <person name="Bolatkhan K."/>
            <person name="Zayadan B.K."/>
            <person name="Ustinova V.V."/>
            <person name="Kupriyanova E.V."/>
            <person name="Skrypnik A.N."/>
            <person name="Gogoleva N.E."/>
            <person name="Gogolev Y.V."/>
            <person name="Los D.A."/>
        </authorList>
    </citation>
    <scope>NUCLEOTIDE SEQUENCE [LARGE SCALE GENOMIC DNA]</scope>
    <source>
        <strain evidence="1 2">IPPAS B-1220</strain>
    </source>
</reference>
<evidence type="ECO:0000313" key="2">
    <source>
        <dbReference type="Proteomes" id="UP000095472"/>
    </source>
</evidence>
<name>A0ACD5GRM8_9CYAN</name>
<accession>A0ACD5GRM8</accession>
<sequence>MGYCPRYLLRTQHSALLNPPILFSLSTLFPLGTRNSVLSSPHLPIPPPSSPLSTQHFTLSTQKAVSLEAQTDATL</sequence>
<organism evidence="1 2">
    <name type="scientific">Desertifilum tharense IPPAS B-1220</name>
    <dbReference type="NCBI Taxonomy" id="1781255"/>
    <lineage>
        <taxon>Bacteria</taxon>
        <taxon>Bacillati</taxon>
        <taxon>Cyanobacteriota</taxon>
        <taxon>Cyanophyceae</taxon>
        <taxon>Desertifilales</taxon>
        <taxon>Desertifilaceae</taxon>
        <taxon>Desertifilum</taxon>
    </lineage>
</organism>
<keyword evidence="2" id="KW-1185">Reference proteome</keyword>
<dbReference type="EMBL" id="CP182909">
    <property type="protein sequence ID" value="XPM63347.1"/>
    <property type="molecule type" value="Genomic_DNA"/>
</dbReference>
<protein>
    <submittedName>
        <fullName evidence="1">Uncharacterized protein</fullName>
    </submittedName>
</protein>
<proteinExistence type="predicted"/>
<evidence type="ECO:0000313" key="1">
    <source>
        <dbReference type="EMBL" id="XPM63347.1"/>
    </source>
</evidence>
<gene>
    <name evidence="1" type="ORF">BH720_029065</name>
</gene>
<dbReference type="Proteomes" id="UP000095472">
    <property type="component" value="Chromosome"/>
</dbReference>